<proteinExistence type="predicted"/>
<protein>
    <recommendedName>
        <fullName evidence="4">SH3 domain-containing protein</fullName>
    </recommendedName>
</protein>
<comment type="caution">
    <text evidence="5">The sequence shown here is derived from an EMBL/GenBank/DDBJ whole genome shotgun (WGS) entry which is preliminary data.</text>
</comment>
<feature type="domain" description="SH3" evidence="4">
    <location>
        <begin position="325"/>
        <end position="386"/>
    </location>
</feature>
<reference evidence="5" key="1">
    <citation type="submission" date="2021-02" db="EMBL/GenBank/DDBJ databases">
        <authorList>
            <person name="Dougan E. K."/>
            <person name="Rhodes N."/>
            <person name="Thang M."/>
            <person name="Chan C."/>
        </authorList>
    </citation>
    <scope>NUCLEOTIDE SEQUENCE</scope>
</reference>
<evidence type="ECO:0000313" key="5">
    <source>
        <dbReference type="EMBL" id="CAE7224552.1"/>
    </source>
</evidence>
<dbReference type="SUPFAM" id="SSF50044">
    <property type="entry name" value="SH3-domain"/>
    <property type="match status" value="1"/>
</dbReference>
<organism evidence="5 6">
    <name type="scientific">Symbiodinium natans</name>
    <dbReference type="NCBI Taxonomy" id="878477"/>
    <lineage>
        <taxon>Eukaryota</taxon>
        <taxon>Sar</taxon>
        <taxon>Alveolata</taxon>
        <taxon>Dinophyceae</taxon>
        <taxon>Suessiales</taxon>
        <taxon>Symbiodiniaceae</taxon>
        <taxon>Symbiodinium</taxon>
    </lineage>
</organism>
<feature type="compositionally biased region" description="Basic and acidic residues" evidence="3">
    <location>
        <begin position="235"/>
        <end position="249"/>
    </location>
</feature>
<dbReference type="Proteomes" id="UP000604046">
    <property type="component" value="Unassembled WGS sequence"/>
</dbReference>
<keyword evidence="1 2" id="KW-0728">SH3 domain</keyword>
<feature type="region of interest" description="Disordered" evidence="3">
    <location>
        <begin position="376"/>
        <end position="419"/>
    </location>
</feature>
<dbReference type="EMBL" id="CAJNDS010000641">
    <property type="protein sequence ID" value="CAE7224552.1"/>
    <property type="molecule type" value="Genomic_DNA"/>
</dbReference>
<sequence length="582" mass="62595">MEVGLADQRSLRGRGRPAAQPQEAAPAAAPAAPEVHWFERIRDGRQIGYANNRDAAASETPAAGAPQPSQPSQPSQPLQPLQPSQPSQPSETGNAGQEAGASWPSHIRAPLAESTGRDTGLASPPWHQAAETAGQGPQRGWTDFWGDQPPNPSGMVQAGAVEPSARPWEAGAFQTAAPAPGDWSTTANMSPPARTMAPEQVETPAEPAPAEPLEPWETSWETSQPTPEEPWETSAKSREPWDDWEDHVHHPGPLSAVPETATPSSTQPQSHPGSAQDPASQRGSPVRPAPSAIRPSDDAWAAEGLQPQTAEQTHASESGGAPRTPVGPPAQCVKTFRGDDANFVPVECGDRMVLTHPEQNDLFGGHNLRTKQEGWLPSNVVGLPPEDRDPASAGPPPAADPVLNGHPPAGQPDPGEKEPVPVRVGMTVINSNGYSGTVVEDSLDEKTFKVMFGQGKVWSCNIRRCTDEWGHPLEVTKPVLNGHSSTADQGEAPVQNGVLNGNAASHSLYREPRQDNRWETFTDPNSNSLWFWHSESKEWFFGQNPPAGWTRFNSEGLHWWWHEDTQTFFFEKSDKPGNVGGS</sequence>
<evidence type="ECO:0000256" key="1">
    <source>
        <dbReference type="ARBA" id="ARBA00022443"/>
    </source>
</evidence>
<feature type="region of interest" description="Disordered" evidence="3">
    <location>
        <begin position="1"/>
        <end position="338"/>
    </location>
</feature>
<feature type="compositionally biased region" description="Polar residues" evidence="3">
    <location>
        <begin position="261"/>
        <end position="283"/>
    </location>
</feature>
<evidence type="ECO:0000256" key="3">
    <source>
        <dbReference type="SAM" id="MobiDB-lite"/>
    </source>
</evidence>
<dbReference type="AlphaFoldDB" id="A0A812KBA2"/>
<evidence type="ECO:0000313" key="6">
    <source>
        <dbReference type="Proteomes" id="UP000604046"/>
    </source>
</evidence>
<evidence type="ECO:0000256" key="2">
    <source>
        <dbReference type="PROSITE-ProRule" id="PRU00192"/>
    </source>
</evidence>
<accession>A0A812KBA2</accession>
<feature type="compositionally biased region" description="Polar residues" evidence="3">
    <location>
        <begin position="306"/>
        <end position="316"/>
    </location>
</feature>
<gene>
    <name evidence="5" type="ORF">SNAT2548_LOCUS8565</name>
</gene>
<evidence type="ECO:0000259" key="4">
    <source>
        <dbReference type="PROSITE" id="PS50002"/>
    </source>
</evidence>
<dbReference type="InterPro" id="IPR036028">
    <property type="entry name" value="SH3-like_dom_sf"/>
</dbReference>
<dbReference type="PROSITE" id="PS50002">
    <property type="entry name" value="SH3"/>
    <property type="match status" value="1"/>
</dbReference>
<dbReference type="InterPro" id="IPR001452">
    <property type="entry name" value="SH3_domain"/>
</dbReference>
<dbReference type="OrthoDB" id="447843at2759"/>
<feature type="compositionally biased region" description="Low complexity" evidence="3">
    <location>
        <begin position="17"/>
        <end position="34"/>
    </location>
</feature>
<feature type="compositionally biased region" description="Low complexity" evidence="3">
    <location>
        <begin position="55"/>
        <end position="90"/>
    </location>
</feature>
<keyword evidence="6" id="KW-1185">Reference proteome</keyword>
<feature type="compositionally biased region" description="Basic and acidic residues" evidence="3">
    <location>
        <begin position="36"/>
        <end position="45"/>
    </location>
</feature>
<name>A0A812KBA2_9DINO</name>